<dbReference type="RefSeq" id="WP_111537149.1">
    <property type="nucleotide sequence ID" value="NZ_QKZL01000006.1"/>
</dbReference>
<gene>
    <name evidence="2" type="ORF">LX81_02001</name>
</gene>
<feature type="domain" description="Beta-lactamase-related" evidence="1">
    <location>
        <begin position="45"/>
        <end position="310"/>
    </location>
</feature>
<dbReference type="Proteomes" id="UP000248916">
    <property type="component" value="Unassembled WGS sequence"/>
</dbReference>
<organism evidence="2 3">
    <name type="scientific">Palleronia aestuarii</name>
    <dbReference type="NCBI Taxonomy" id="568105"/>
    <lineage>
        <taxon>Bacteria</taxon>
        <taxon>Pseudomonadati</taxon>
        <taxon>Pseudomonadota</taxon>
        <taxon>Alphaproteobacteria</taxon>
        <taxon>Rhodobacterales</taxon>
        <taxon>Roseobacteraceae</taxon>
        <taxon>Palleronia</taxon>
    </lineage>
</organism>
<dbReference type="OrthoDB" id="9814204at2"/>
<dbReference type="AlphaFoldDB" id="A0A2W7Q4L3"/>
<dbReference type="Gene3D" id="3.40.710.10">
    <property type="entry name" value="DD-peptidase/beta-lactamase superfamily"/>
    <property type="match status" value="1"/>
</dbReference>
<comment type="caution">
    <text evidence="2">The sequence shown here is derived from an EMBL/GenBank/DDBJ whole genome shotgun (WGS) entry which is preliminary data.</text>
</comment>
<name>A0A2W7Q4L3_9RHOB</name>
<evidence type="ECO:0000259" key="1">
    <source>
        <dbReference type="Pfam" id="PF00144"/>
    </source>
</evidence>
<dbReference type="PROSITE" id="PS51318">
    <property type="entry name" value="TAT"/>
    <property type="match status" value="1"/>
</dbReference>
<dbReference type="PANTHER" id="PTHR43283">
    <property type="entry name" value="BETA-LACTAMASE-RELATED"/>
    <property type="match status" value="1"/>
</dbReference>
<dbReference type="Pfam" id="PF00144">
    <property type="entry name" value="Beta-lactamase"/>
    <property type="match status" value="1"/>
</dbReference>
<keyword evidence="3" id="KW-1185">Reference proteome</keyword>
<accession>A0A2W7Q4L3</accession>
<dbReference type="InterPro" id="IPR050789">
    <property type="entry name" value="Diverse_Enzym_Activities"/>
</dbReference>
<proteinExistence type="predicted"/>
<dbReference type="InterPro" id="IPR001466">
    <property type="entry name" value="Beta-lactam-related"/>
</dbReference>
<dbReference type="SUPFAM" id="SSF56601">
    <property type="entry name" value="beta-lactamase/transpeptidase-like"/>
    <property type="match status" value="1"/>
</dbReference>
<sequence length="331" mass="34941">MTGAPTRRTLLAGAAAVLALPARGQSDRWAPVIEAAEGLDQLHALVIALDGQTALERRFRGPALGQPVNVKSVSKTVVAALTGVAIDRGEIGSLDATLGELAPQLIPSGADPRVPGLTILDLVTMRAGLERTSGSNYGLWISSSNWVADALGRDFVAEPGGRMLYSTGSFHVLGAVLSEVTGLSLLDQARQRLGQPLGIEIPPWTRDPQGRYMGGNQMALTPAGMIRFGEAFRQDGTWNGTRILSAGWVEDSWEPVTNSPFSGMGYGLGWFLGQIGGHDYALARGYGGQVICVVPDLDMTLAITSDPNRPARSQGYFGDLMSLIETAVSVA</sequence>
<dbReference type="EMBL" id="QKZL01000006">
    <property type="protein sequence ID" value="PZX16629.1"/>
    <property type="molecule type" value="Genomic_DNA"/>
</dbReference>
<evidence type="ECO:0000313" key="3">
    <source>
        <dbReference type="Proteomes" id="UP000248916"/>
    </source>
</evidence>
<dbReference type="InterPro" id="IPR006311">
    <property type="entry name" value="TAT_signal"/>
</dbReference>
<reference evidence="2 3" key="1">
    <citation type="submission" date="2018-06" db="EMBL/GenBank/DDBJ databases">
        <title>Genomic Encyclopedia of Archaeal and Bacterial Type Strains, Phase II (KMG-II): from individual species to whole genera.</title>
        <authorList>
            <person name="Goeker M."/>
        </authorList>
    </citation>
    <scope>NUCLEOTIDE SEQUENCE [LARGE SCALE GENOMIC DNA]</scope>
    <source>
        <strain evidence="2 3">DSM 22009</strain>
    </source>
</reference>
<evidence type="ECO:0000313" key="2">
    <source>
        <dbReference type="EMBL" id="PZX16629.1"/>
    </source>
</evidence>
<dbReference type="PANTHER" id="PTHR43283:SF7">
    <property type="entry name" value="BETA-LACTAMASE-RELATED DOMAIN-CONTAINING PROTEIN"/>
    <property type="match status" value="1"/>
</dbReference>
<dbReference type="InterPro" id="IPR012338">
    <property type="entry name" value="Beta-lactam/transpept-like"/>
</dbReference>
<protein>
    <submittedName>
        <fullName evidence="2">CubicO group peptidase (Beta-lactamase class C family)</fullName>
    </submittedName>
</protein>